<evidence type="ECO:0000256" key="2">
    <source>
        <dbReference type="ARBA" id="ARBA00022475"/>
    </source>
</evidence>
<dbReference type="PANTHER" id="PTHR34187:SF2">
    <property type="entry name" value="DUF202 DOMAIN-CONTAINING PROTEIN"/>
    <property type="match status" value="1"/>
</dbReference>
<reference evidence="8 9" key="1">
    <citation type="submission" date="2020-07" db="EMBL/GenBank/DDBJ databases">
        <title>Sequencing the genomes of 1000 actinobacteria strains.</title>
        <authorList>
            <person name="Klenk H.-P."/>
        </authorList>
    </citation>
    <scope>NUCLEOTIDE SEQUENCE [LARGE SCALE GENOMIC DNA]</scope>
    <source>
        <strain evidence="8 9">DSM 22083</strain>
    </source>
</reference>
<evidence type="ECO:0000313" key="9">
    <source>
        <dbReference type="Proteomes" id="UP000569914"/>
    </source>
</evidence>
<comment type="subcellular location">
    <subcellularLocation>
        <location evidence="1">Cell membrane</location>
        <topology evidence="1">Multi-pass membrane protein</topology>
    </subcellularLocation>
</comment>
<gene>
    <name evidence="8" type="ORF">BKA15_004220</name>
</gene>
<keyword evidence="4 6" id="KW-1133">Transmembrane helix</keyword>
<proteinExistence type="predicted"/>
<dbReference type="GO" id="GO:0005886">
    <property type="term" value="C:plasma membrane"/>
    <property type="evidence" value="ECO:0007669"/>
    <property type="project" value="UniProtKB-SubCell"/>
</dbReference>
<evidence type="ECO:0000256" key="5">
    <source>
        <dbReference type="ARBA" id="ARBA00023136"/>
    </source>
</evidence>
<keyword evidence="2" id="KW-1003">Cell membrane</keyword>
<dbReference type="AlphaFoldDB" id="A0A7Y9IAA6"/>
<feature type="transmembrane region" description="Helical" evidence="6">
    <location>
        <begin position="107"/>
        <end position="127"/>
    </location>
</feature>
<evidence type="ECO:0000256" key="6">
    <source>
        <dbReference type="SAM" id="Phobius"/>
    </source>
</evidence>
<protein>
    <submittedName>
        <fullName evidence="8">Putative membrane protein</fullName>
    </submittedName>
</protein>
<comment type="caution">
    <text evidence="8">The sequence shown here is derived from an EMBL/GenBank/DDBJ whole genome shotgun (WGS) entry which is preliminary data.</text>
</comment>
<dbReference type="PANTHER" id="PTHR34187">
    <property type="entry name" value="FGR18P"/>
    <property type="match status" value="1"/>
</dbReference>
<dbReference type="EMBL" id="JACCBU010000001">
    <property type="protein sequence ID" value="NYE72891.1"/>
    <property type="molecule type" value="Genomic_DNA"/>
</dbReference>
<evidence type="ECO:0000256" key="4">
    <source>
        <dbReference type="ARBA" id="ARBA00022989"/>
    </source>
</evidence>
<keyword evidence="5 6" id="KW-0472">Membrane</keyword>
<evidence type="ECO:0000256" key="1">
    <source>
        <dbReference type="ARBA" id="ARBA00004651"/>
    </source>
</evidence>
<evidence type="ECO:0000256" key="3">
    <source>
        <dbReference type="ARBA" id="ARBA00022692"/>
    </source>
</evidence>
<accession>A0A7Y9IAA6</accession>
<dbReference type="Proteomes" id="UP000569914">
    <property type="component" value="Unassembled WGS sequence"/>
</dbReference>
<dbReference type="InterPro" id="IPR052053">
    <property type="entry name" value="IM_YidH-like"/>
</dbReference>
<dbReference type="RefSeq" id="WP_179754002.1">
    <property type="nucleotide sequence ID" value="NZ_JACCBU010000001.1"/>
</dbReference>
<name>A0A7Y9IAA6_9ACTN</name>
<dbReference type="InterPro" id="IPR003807">
    <property type="entry name" value="DUF202"/>
</dbReference>
<evidence type="ECO:0000259" key="7">
    <source>
        <dbReference type="Pfam" id="PF02656"/>
    </source>
</evidence>
<keyword evidence="3 6" id="KW-0812">Transmembrane</keyword>
<feature type="transmembrane region" description="Helical" evidence="6">
    <location>
        <begin position="36"/>
        <end position="61"/>
    </location>
</feature>
<feature type="domain" description="DUF202" evidence="7">
    <location>
        <begin position="27"/>
        <end position="95"/>
    </location>
</feature>
<sequence length="128" mass="13429">MTEPPSGEPDRRWPRHVYGAGTEPDPRFTLANERTFLAWIRTALGFLAGGVGVMAIAGIGGPVQLEVRVAAIALIACGLACGVGGLTRWIRNERALRLKLPLPSSPLLTLIAVGIAVVAVVAVVVVLQ</sequence>
<keyword evidence="9" id="KW-1185">Reference proteome</keyword>
<feature type="transmembrane region" description="Helical" evidence="6">
    <location>
        <begin position="67"/>
        <end position="86"/>
    </location>
</feature>
<dbReference type="Pfam" id="PF02656">
    <property type="entry name" value="DUF202"/>
    <property type="match status" value="1"/>
</dbReference>
<evidence type="ECO:0000313" key="8">
    <source>
        <dbReference type="EMBL" id="NYE72891.1"/>
    </source>
</evidence>
<organism evidence="8 9">
    <name type="scientific">Microlunatus parietis</name>
    <dbReference type="NCBI Taxonomy" id="682979"/>
    <lineage>
        <taxon>Bacteria</taxon>
        <taxon>Bacillati</taxon>
        <taxon>Actinomycetota</taxon>
        <taxon>Actinomycetes</taxon>
        <taxon>Propionibacteriales</taxon>
        <taxon>Propionibacteriaceae</taxon>
        <taxon>Microlunatus</taxon>
    </lineage>
</organism>